<evidence type="ECO:0000256" key="1">
    <source>
        <dbReference type="ARBA" id="ARBA00004370"/>
    </source>
</evidence>
<evidence type="ECO:0000256" key="3">
    <source>
        <dbReference type="ARBA" id="ARBA00022692"/>
    </source>
</evidence>
<sequence>MFRFLKSIGQEMKEVDWPNFRQLRHDSATVVSTSLFFVAFLALVDWLIQLFLKLFI</sequence>
<feature type="transmembrane region" description="Helical" evidence="8">
    <location>
        <begin position="30"/>
        <end position="52"/>
    </location>
</feature>
<evidence type="ECO:0000313" key="11">
    <source>
        <dbReference type="Proteomes" id="UP001280415"/>
    </source>
</evidence>
<dbReference type="InterPro" id="IPR038379">
    <property type="entry name" value="SecE_sf"/>
</dbReference>
<dbReference type="InterPro" id="IPR001901">
    <property type="entry name" value="Translocase_SecE/Sec61-g"/>
</dbReference>
<reference evidence="10" key="1">
    <citation type="journal article" date="2023" name="PeerJ">
        <title>Selection and evaluation of lactic acid bacteria from chicken feces in Thailand as potential probiotics.</title>
        <authorList>
            <person name="Khurajog B."/>
            <person name="Disastra Y."/>
            <person name="Lawwyne L.D."/>
            <person name="Sirichokchatchawan W."/>
            <person name="Niyomtham W."/>
            <person name="Yindee J."/>
            <person name="Hampson D.J."/>
            <person name="Prapasarakul N."/>
        </authorList>
    </citation>
    <scope>NUCLEOTIDE SEQUENCE</scope>
    <source>
        <strain evidence="10">BF14</strain>
        <strain evidence="9">BF9</strain>
    </source>
</reference>
<evidence type="ECO:0000313" key="9">
    <source>
        <dbReference type="EMBL" id="MDV2621693.1"/>
    </source>
</evidence>
<evidence type="ECO:0000256" key="8">
    <source>
        <dbReference type="SAM" id="Phobius"/>
    </source>
</evidence>
<dbReference type="KEGG" id="paci:A4V11_04885"/>
<proteinExistence type="predicted"/>
<reference evidence="10" key="2">
    <citation type="submission" date="2023-10" db="EMBL/GenBank/DDBJ databases">
        <authorList>
            <person name="Khurajog B."/>
        </authorList>
    </citation>
    <scope>NUCLEOTIDE SEQUENCE</scope>
    <source>
        <strain evidence="10">BF14</strain>
        <strain evidence="9">BF9</strain>
    </source>
</reference>
<dbReference type="NCBIfam" id="TIGR00964">
    <property type="entry name" value="secE_bact"/>
    <property type="match status" value="1"/>
</dbReference>
<dbReference type="GO" id="GO:0006605">
    <property type="term" value="P:protein targeting"/>
    <property type="evidence" value="ECO:0007669"/>
    <property type="project" value="InterPro"/>
</dbReference>
<comment type="subcellular location">
    <subcellularLocation>
        <location evidence="1">Membrane</location>
    </subcellularLocation>
</comment>
<dbReference type="GeneID" id="57366496"/>
<organism evidence="10 11">
    <name type="scientific">Pediococcus acidilactici</name>
    <dbReference type="NCBI Taxonomy" id="1254"/>
    <lineage>
        <taxon>Bacteria</taxon>
        <taxon>Bacillati</taxon>
        <taxon>Bacillota</taxon>
        <taxon>Bacilli</taxon>
        <taxon>Lactobacillales</taxon>
        <taxon>Lactobacillaceae</taxon>
        <taxon>Pediococcus</taxon>
        <taxon>Pediococcus acidilactici group</taxon>
    </lineage>
</organism>
<keyword evidence="4" id="KW-0653">Protein transport</keyword>
<dbReference type="Proteomes" id="UP001280897">
    <property type="component" value="Unassembled WGS sequence"/>
</dbReference>
<evidence type="ECO:0000256" key="2">
    <source>
        <dbReference type="ARBA" id="ARBA00022448"/>
    </source>
</evidence>
<dbReference type="GO" id="GO:0009306">
    <property type="term" value="P:protein secretion"/>
    <property type="evidence" value="ECO:0007669"/>
    <property type="project" value="InterPro"/>
</dbReference>
<dbReference type="RefSeq" id="WP_002832350.1">
    <property type="nucleotide sequence ID" value="NZ_BMWN01000003.1"/>
</dbReference>
<keyword evidence="5 8" id="KW-1133">Transmembrane helix</keyword>
<dbReference type="GO" id="GO:0016020">
    <property type="term" value="C:membrane"/>
    <property type="evidence" value="ECO:0007669"/>
    <property type="project" value="UniProtKB-SubCell"/>
</dbReference>
<gene>
    <name evidence="10" type="primary">secE</name>
    <name evidence="9" type="ORF">R0G89_08110</name>
    <name evidence="10" type="ORF">R0H03_05105</name>
</gene>
<protein>
    <submittedName>
        <fullName evidence="10">Preprotein translocase subunit SecE</fullName>
    </submittedName>
</protein>
<keyword evidence="6" id="KW-0811">Translocation</keyword>
<dbReference type="GO" id="GO:0008320">
    <property type="term" value="F:protein transmembrane transporter activity"/>
    <property type="evidence" value="ECO:0007669"/>
    <property type="project" value="InterPro"/>
</dbReference>
<name>A0AAP3X8C6_PEDAC</name>
<evidence type="ECO:0000256" key="4">
    <source>
        <dbReference type="ARBA" id="ARBA00022927"/>
    </source>
</evidence>
<dbReference type="GO" id="GO:0006886">
    <property type="term" value="P:intracellular protein transport"/>
    <property type="evidence" value="ECO:0007669"/>
    <property type="project" value="InterPro"/>
</dbReference>
<dbReference type="EMBL" id="JAWJAX010000005">
    <property type="protein sequence ID" value="MDV2911241.1"/>
    <property type="molecule type" value="Genomic_DNA"/>
</dbReference>
<evidence type="ECO:0000256" key="7">
    <source>
        <dbReference type="ARBA" id="ARBA00023136"/>
    </source>
</evidence>
<evidence type="ECO:0000256" key="5">
    <source>
        <dbReference type="ARBA" id="ARBA00022989"/>
    </source>
</evidence>
<dbReference type="EMBL" id="JAWJAV010000004">
    <property type="protein sequence ID" value="MDV2621693.1"/>
    <property type="molecule type" value="Genomic_DNA"/>
</dbReference>
<keyword evidence="7 8" id="KW-0472">Membrane</keyword>
<accession>A0AAP3X8C6</accession>
<dbReference type="Proteomes" id="UP001280415">
    <property type="component" value="Unassembled WGS sequence"/>
</dbReference>
<dbReference type="AlphaFoldDB" id="A0AAP3X8C6"/>
<keyword evidence="2" id="KW-0813">Transport</keyword>
<dbReference type="Gene3D" id="1.20.5.1030">
    <property type="entry name" value="Preprotein translocase secy subunit"/>
    <property type="match status" value="1"/>
</dbReference>
<dbReference type="Pfam" id="PF00584">
    <property type="entry name" value="SecE"/>
    <property type="match status" value="1"/>
</dbReference>
<evidence type="ECO:0000256" key="6">
    <source>
        <dbReference type="ARBA" id="ARBA00023010"/>
    </source>
</evidence>
<dbReference type="InterPro" id="IPR005807">
    <property type="entry name" value="SecE_bac"/>
</dbReference>
<comment type="caution">
    <text evidence="10">The sequence shown here is derived from an EMBL/GenBank/DDBJ whole genome shotgun (WGS) entry which is preliminary data.</text>
</comment>
<evidence type="ECO:0000313" key="10">
    <source>
        <dbReference type="EMBL" id="MDV2911241.1"/>
    </source>
</evidence>
<keyword evidence="3 8" id="KW-0812">Transmembrane</keyword>